<evidence type="ECO:0000256" key="2">
    <source>
        <dbReference type="ARBA" id="ARBA00008340"/>
    </source>
</evidence>
<accession>A0AAV4WID6</accession>
<keyword evidence="4 7" id="KW-0175">Coiled coil</keyword>
<dbReference type="PANTHER" id="PTHR21547:SF0">
    <property type="entry name" value="CLUSTERIN-ASSOCIATED PROTEIN 1"/>
    <property type="match status" value="1"/>
</dbReference>
<keyword evidence="6" id="KW-0966">Cell projection</keyword>
<comment type="subcellular location">
    <subcellularLocation>
        <location evidence="1">Cell projection</location>
        <location evidence="1">Cilium</location>
    </subcellularLocation>
</comment>
<feature type="region of interest" description="Disordered" evidence="8">
    <location>
        <begin position="327"/>
        <end position="413"/>
    </location>
</feature>
<evidence type="ECO:0000256" key="7">
    <source>
        <dbReference type="SAM" id="Coils"/>
    </source>
</evidence>
<keyword evidence="5" id="KW-0969">Cilium</keyword>
<proteinExistence type="inferred from homology"/>
<comment type="similarity">
    <text evidence="2">Belongs to the CLUAP1 family.</text>
</comment>
<evidence type="ECO:0000256" key="6">
    <source>
        <dbReference type="ARBA" id="ARBA00023273"/>
    </source>
</evidence>
<keyword evidence="10" id="KW-1185">Reference proteome</keyword>
<evidence type="ECO:0000256" key="5">
    <source>
        <dbReference type="ARBA" id="ARBA00023069"/>
    </source>
</evidence>
<feature type="compositionally biased region" description="Acidic residues" evidence="8">
    <location>
        <begin position="362"/>
        <end position="394"/>
    </location>
</feature>
<name>A0AAV4WID6_9ARAC</name>
<protein>
    <submittedName>
        <fullName evidence="9">Clusterin-associated protein 1</fullName>
    </submittedName>
</protein>
<dbReference type="InterPro" id="IPR019366">
    <property type="entry name" value="Clusterin-associated_protein-1"/>
</dbReference>
<evidence type="ECO:0000256" key="8">
    <source>
        <dbReference type="SAM" id="MobiDB-lite"/>
    </source>
</evidence>
<evidence type="ECO:0000313" key="10">
    <source>
        <dbReference type="Proteomes" id="UP001054837"/>
    </source>
</evidence>
<dbReference type="Proteomes" id="UP001054837">
    <property type="component" value="Unassembled WGS sequence"/>
</dbReference>
<dbReference type="PANTHER" id="PTHR21547">
    <property type="entry name" value="CLUSTERIN ASSOCIATED PROTEIN 1"/>
    <property type="match status" value="1"/>
</dbReference>
<dbReference type="EMBL" id="BPLQ01014668">
    <property type="protein sequence ID" value="GIY81751.1"/>
    <property type="molecule type" value="Genomic_DNA"/>
</dbReference>
<evidence type="ECO:0000313" key="9">
    <source>
        <dbReference type="EMBL" id="GIY81751.1"/>
    </source>
</evidence>
<sequence length="413" mass="47823">MSYKDIRSFTEMMRALGYPRLISLENFRFPNFTLVAEILLWLVKRYDPNVELPDDIDTEQDRVIFIKSVVQFMAIKGYIKLNAKKLYMADGYAVKELLKLTALLYEAMRTRIDNDLESLEDDSGISHNFDITSKSGDLKMTRQLASEITVKGASLYDLLLKEMDLREDRSQVLSKQLDITEIEQGIRNATKSLEEEIQKTNTMIENIAADEANLEAKIEKRRMDLDRNQKRLQTLKSVRPAFMDEYERLEAELEELYKTYVMKYTWMAYLEQQLEELERLEQELMLQKEEVTKRMVEKLRQDDLLRSEETGNLDDFLIVNVENDAGLNTVPREKPRRPQPAPSGVRRDAQRRVYGSMSGGDKDDDLDTDSDIDLDGEDDDDGSEVSDDDQDLENLSDLKIATNSAHADSDNDF</sequence>
<feature type="coiled-coil region" evidence="7">
    <location>
        <begin position="239"/>
        <end position="297"/>
    </location>
</feature>
<reference evidence="9 10" key="1">
    <citation type="submission" date="2021-06" db="EMBL/GenBank/DDBJ databases">
        <title>Caerostris darwini draft genome.</title>
        <authorList>
            <person name="Kono N."/>
            <person name="Arakawa K."/>
        </authorList>
    </citation>
    <scope>NUCLEOTIDE SEQUENCE [LARGE SCALE GENOMIC DNA]</scope>
</reference>
<keyword evidence="3" id="KW-0970">Cilium biogenesis/degradation</keyword>
<evidence type="ECO:0000256" key="1">
    <source>
        <dbReference type="ARBA" id="ARBA00004138"/>
    </source>
</evidence>
<gene>
    <name evidence="9" type="primary">Cluap1</name>
    <name evidence="9" type="ORF">CDAR_512031</name>
</gene>
<dbReference type="GO" id="GO:0005929">
    <property type="term" value="C:cilium"/>
    <property type="evidence" value="ECO:0007669"/>
    <property type="project" value="UniProtKB-SubCell"/>
</dbReference>
<dbReference type="GO" id="GO:0060271">
    <property type="term" value="P:cilium assembly"/>
    <property type="evidence" value="ECO:0007669"/>
    <property type="project" value="TreeGrafter"/>
</dbReference>
<dbReference type="GO" id="GO:0005815">
    <property type="term" value="C:microtubule organizing center"/>
    <property type="evidence" value="ECO:0007669"/>
    <property type="project" value="TreeGrafter"/>
</dbReference>
<dbReference type="Pfam" id="PF10234">
    <property type="entry name" value="Cluap1"/>
    <property type="match status" value="1"/>
</dbReference>
<comment type="caution">
    <text evidence="9">The sequence shown here is derived from an EMBL/GenBank/DDBJ whole genome shotgun (WGS) entry which is preliminary data.</text>
</comment>
<evidence type="ECO:0000256" key="4">
    <source>
        <dbReference type="ARBA" id="ARBA00023054"/>
    </source>
</evidence>
<organism evidence="9 10">
    <name type="scientific">Caerostris darwini</name>
    <dbReference type="NCBI Taxonomy" id="1538125"/>
    <lineage>
        <taxon>Eukaryota</taxon>
        <taxon>Metazoa</taxon>
        <taxon>Ecdysozoa</taxon>
        <taxon>Arthropoda</taxon>
        <taxon>Chelicerata</taxon>
        <taxon>Arachnida</taxon>
        <taxon>Araneae</taxon>
        <taxon>Araneomorphae</taxon>
        <taxon>Entelegynae</taxon>
        <taxon>Araneoidea</taxon>
        <taxon>Araneidae</taxon>
        <taxon>Caerostris</taxon>
    </lineage>
</organism>
<evidence type="ECO:0000256" key="3">
    <source>
        <dbReference type="ARBA" id="ARBA00022794"/>
    </source>
</evidence>
<dbReference type="AlphaFoldDB" id="A0AAV4WID6"/>
<dbReference type="GO" id="GO:0030992">
    <property type="term" value="C:intraciliary transport particle B"/>
    <property type="evidence" value="ECO:0007669"/>
    <property type="project" value="TreeGrafter"/>
</dbReference>